<dbReference type="EMBL" id="JAAOCA010000040">
    <property type="protein sequence ID" value="MBD1601745.1"/>
    <property type="molecule type" value="Genomic_DNA"/>
</dbReference>
<name>A0ABR7Z881_9PSED</name>
<accession>A0ABR7Z881</accession>
<dbReference type="RefSeq" id="WP_190425568.1">
    <property type="nucleotide sequence ID" value="NZ_JAAOCA010000040.1"/>
</dbReference>
<organism evidence="1 2">
    <name type="scientific">Pseudomonas typographi</name>
    <dbReference type="NCBI Taxonomy" id="2715964"/>
    <lineage>
        <taxon>Bacteria</taxon>
        <taxon>Pseudomonadati</taxon>
        <taxon>Pseudomonadota</taxon>
        <taxon>Gammaproteobacteria</taxon>
        <taxon>Pseudomonadales</taxon>
        <taxon>Pseudomonadaceae</taxon>
        <taxon>Pseudomonas</taxon>
    </lineage>
</organism>
<evidence type="ECO:0000313" key="2">
    <source>
        <dbReference type="Proteomes" id="UP000805841"/>
    </source>
</evidence>
<proteinExistence type="predicted"/>
<comment type="caution">
    <text evidence="1">The sequence shown here is derived from an EMBL/GenBank/DDBJ whole genome shotgun (WGS) entry which is preliminary data.</text>
</comment>
<evidence type="ECO:0000313" key="1">
    <source>
        <dbReference type="EMBL" id="MBD1601745.1"/>
    </source>
</evidence>
<protein>
    <recommendedName>
        <fullName evidence="3">Secreted protein</fullName>
    </recommendedName>
</protein>
<keyword evidence="2" id="KW-1185">Reference proteome</keyword>
<gene>
    <name evidence="1" type="ORF">HAQ05_24000</name>
</gene>
<sequence>MNATAVFLNALMCTTPAHTNCMPPQFVWMAPKFLAEDKRAEQCAEHAEALNGARKDLSVLYRCDSQRGA</sequence>
<reference evidence="1 2" key="1">
    <citation type="journal article" date="2020" name="Insects">
        <title>Bacteria Belonging to Pseudomonas typographi sp. nov. from the Bark Beetle Ips typographus Have Genomic Potential to Aid in the Host Ecology.</title>
        <authorList>
            <person name="Peral-Aranega E."/>
            <person name="Saati-Santamaria Z."/>
            <person name="Kolarik M."/>
            <person name="Rivas R."/>
            <person name="Garcia-Fraile P."/>
        </authorList>
    </citation>
    <scope>NUCLEOTIDE SEQUENCE [LARGE SCALE GENOMIC DNA]</scope>
    <source>
        <strain evidence="1 2">CA3A</strain>
    </source>
</reference>
<dbReference type="Proteomes" id="UP000805841">
    <property type="component" value="Unassembled WGS sequence"/>
</dbReference>
<evidence type="ECO:0008006" key="3">
    <source>
        <dbReference type="Google" id="ProtNLM"/>
    </source>
</evidence>